<dbReference type="Proteomes" id="UP001108240">
    <property type="component" value="Unplaced"/>
</dbReference>
<name>A0A9J7ZHX5_CYPCA</name>
<evidence type="ECO:0000313" key="8">
    <source>
        <dbReference type="Ensembl" id="ENSCCRP00000130863.1"/>
    </source>
</evidence>
<evidence type="ECO:0000259" key="7">
    <source>
        <dbReference type="Pfam" id="PF17917"/>
    </source>
</evidence>
<dbReference type="GO" id="GO:0016787">
    <property type="term" value="F:hydrolase activity"/>
    <property type="evidence" value="ECO:0007669"/>
    <property type="project" value="UniProtKB-KW"/>
</dbReference>
<dbReference type="InterPro" id="IPR043502">
    <property type="entry name" value="DNA/RNA_pol_sf"/>
</dbReference>
<protein>
    <recommendedName>
        <fullName evidence="7">Reverse transcriptase RNase H-like domain-containing protein</fullName>
    </recommendedName>
</protein>
<dbReference type="AlphaFoldDB" id="A0A9J7ZHX5"/>
<keyword evidence="2" id="KW-0548">Nucleotidyltransferase</keyword>
<evidence type="ECO:0000256" key="1">
    <source>
        <dbReference type="ARBA" id="ARBA00022679"/>
    </source>
</evidence>
<dbReference type="Gene3D" id="3.10.20.370">
    <property type="match status" value="1"/>
</dbReference>
<evidence type="ECO:0000256" key="5">
    <source>
        <dbReference type="ARBA" id="ARBA00022801"/>
    </source>
</evidence>
<evidence type="ECO:0000256" key="3">
    <source>
        <dbReference type="ARBA" id="ARBA00022722"/>
    </source>
</evidence>
<dbReference type="OMA" id="HQRTIAY"/>
<dbReference type="GO" id="GO:0004519">
    <property type="term" value="F:endonuclease activity"/>
    <property type="evidence" value="ECO:0007669"/>
    <property type="project" value="UniProtKB-KW"/>
</dbReference>
<organism evidence="8 9">
    <name type="scientific">Cyprinus carpio carpio</name>
    <dbReference type="NCBI Taxonomy" id="630221"/>
    <lineage>
        <taxon>Eukaryota</taxon>
        <taxon>Metazoa</taxon>
        <taxon>Chordata</taxon>
        <taxon>Craniata</taxon>
        <taxon>Vertebrata</taxon>
        <taxon>Euteleostomi</taxon>
        <taxon>Actinopterygii</taxon>
        <taxon>Neopterygii</taxon>
        <taxon>Teleostei</taxon>
        <taxon>Ostariophysi</taxon>
        <taxon>Cypriniformes</taxon>
        <taxon>Cyprinidae</taxon>
        <taxon>Cyprininae</taxon>
        <taxon>Cyprinus</taxon>
    </lineage>
</organism>
<dbReference type="Pfam" id="PF17917">
    <property type="entry name" value="RT_RNaseH"/>
    <property type="match status" value="1"/>
</dbReference>
<keyword evidence="4" id="KW-0255">Endonuclease</keyword>
<sequence length="131" mass="14642">MCPLLARAPGLQLRLAQWLIQPWHLRSLIDHKALPTMLLNWTEEAELHFTRAPCQAPALGIAQSDRPFVRYIHEHLRCMTACLMQDHGGSLRPIHYYSGKLDLVTQGMAPCLRAVQAVHLALQASSGMVLG</sequence>
<evidence type="ECO:0000313" key="9">
    <source>
        <dbReference type="Proteomes" id="UP001108240"/>
    </source>
</evidence>
<reference evidence="8" key="1">
    <citation type="submission" date="2025-08" db="UniProtKB">
        <authorList>
            <consortium name="Ensembl"/>
        </authorList>
    </citation>
    <scope>IDENTIFICATION</scope>
</reference>
<dbReference type="Ensembl" id="ENSCCRT00000110035.1">
    <property type="protein sequence ID" value="ENSCCRP00000130863.1"/>
    <property type="gene ID" value="ENSCCRG00000062257.1"/>
</dbReference>
<feature type="domain" description="Reverse transcriptase RNase H-like" evidence="7">
    <location>
        <begin position="65"/>
        <end position="126"/>
    </location>
</feature>
<keyword evidence="6" id="KW-0695">RNA-directed DNA polymerase</keyword>
<reference evidence="8" key="2">
    <citation type="submission" date="2025-09" db="UniProtKB">
        <authorList>
            <consortium name="Ensembl"/>
        </authorList>
    </citation>
    <scope>IDENTIFICATION</scope>
</reference>
<keyword evidence="9" id="KW-1185">Reference proteome</keyword>
<dbReference type="GO" id="GO:0003964">
    <property type="term" value="F:RNA-directed DNA polymerase activity"/>
    <property type="evidence" value="ECO:0007669"/>
    <property type="project" value="UniProtKB-KW"/>
</dbReference>
<keyword evidence="5" id="KW-0378">Hydrolase</keyword>
<evidence type="ECO:0000256" key="2">
    <source>
        <dbReference type="ARBA" id="ARBA00022695"/>
    </source>
</evidence>
<keyword evidence="3" id="KW-0540">Nuclease</keyword>
<dbReference type="InterPro" id="IPR041373">
    <property type="entry name" value="RT_RNaseH"/>
</dbReference>
<proteinExistence type="predicted"/>
<evidence type="ECO:0000256" key="4">
    <source>
        <dbReference type="ARBA" id="ARBA00022759"/>
    </source>
</evidence>
<dbReference type="GeneTree" id="ENSGT01110000267671"/>
<dbReference type="SUPFAM" id="SSF56672">
    <property type="entry name" value="DNA/RNA polymerases"/>
    <property type="match status" value="1"/>
</dbReference>
<keyword evidence="1" id="KW-0808">Transferase</keyword>
<accession>A0A9J7ZHX5</accession>
<evidence type="ECO:0000256" key="6">
    <source>
        <dbReference type="ARBA" id="ARBA00022918"/>
    </source>
</evidence>